<name>R7QN41_CHOCR</name>
<proteinExistence type="predicted"/>
<dbReference type="RefSeq" id="XP_005719109.1">
    <property type="nucleotide sequence ID" value="XM_005719052.1"/>
</dbReference>
<evidence type="ECO:0000313" key="2">
    <source>
        <dbReference type="Proteomes" id="UP000012073"/>
    </source>
</evidence>
<accession>R7QN41</accession>
<dbReference type="KEGG" id="ccp:CHC_T00006461001"/>
<dbReference type="AlphaFoldDB" id="R7QN41"/>
<protein>
    <submittedName>
        <fullName evidence="1">Uncharacterized protein</fullName>
    </submittedName>
</protein>
<reference evidence="2" key="1">
    <citation type="journal article" date="2013" name="Proc. Natl. Acad. Sci. U.S.A.">
        <title>Genome structure and metabolic features in the red seaweed Chondrus crispus shed light on evolution of the Archaeplastida.</title>
        <authorList>
            <person name="Collen J."/>
            <person name="Porcel B."/>
            <person name="Carre W."/>
            <person name="Ball S.G."/>
            <person name="Chaparro C."/>
            <person name="Tonon T."/>
            <person name="Barbeyron T."/>
            <person name="Michel G."/>
            <person name="Noel B."/>
            <person name="Valentin K."/>
            <person name="Elias M."/>
            <person name="Artiguenave F."/>
            <person name="Arun A."/>
            <person name="Aury J.M."/>
            <person name="Barbosa-Neto J.F."/>
            <person name="Bothwell J.H."/>
            <person name="Bouget F.Y."/>
            <person name="Brillet L."/>
            <person name="Cabello-Hurtado F."/>
            <person name="Capella-Gutierrez S."/>
            <person name="Charrier B."/>
            <person name="Cladiere L."/>
            <person name="Cock J.M."/>
            <person name="Coelho S.M."/>
            <person name="Colleoni C."/>
            <person name="Czjzek M."/>
            <person name="Da Silva C."/>
            <person name="Delage L."/>
            <person name="Denoeud F."/>
            <person name="Deschamps P."/>
            <person name="Dittami S.M."/>
            <person name="Gabaldon T."/>
            <person name="Gachon C.M."/>
            <person name="Groisillier A."/>
            <person name="Herve C."/>
            <person name="Jabbari K."/>
            <person name="Katinka M."/>
            <person name="Kloareg B."/>
            <person name="Kowalczyk N."/>
            <person name="Labadie K."/>
            <person name="Leblanc C."/>
            <person name="Lopez P.J."/>
            <person name="McLachlan D.H."/>
            <person name="Meslet-Cladiere L."/>
            <person name="Moustafa A."/>
            <person name="Nehr Z."/>
            <person name="Nyvall Collen P."/>
            <person name="Panaud O."/>
            <person name="Partensky F."/>
            <person name="Poulain J."/>
            <person name="Rensing S.A."/>
            <person name="Rousvoal S."/>
            <person name="Samson G."/>
            <person name="Symeonidi A."/>
            <person name="Weissenbach J."/>
            <person name="Zambounis A."/>
            <person name="Wincker P."/>
            <person name="Boyen C."/>
        </authorList>
    </citation>
    <scope>NUCLEOTIDE SEQUENCE [LARGE SCALE GENOMIC DNA]</scope>
    <source>
        <strain evidence="2">cv. Stackhouse</strain>
    </source>
</reference>
<dbReference type="Proteomes" id="UP000012073">
    <property type="component" value="Unassembled WGS sequence"/>
</dbReference>
<evidence type="ECO:0000313" key="1">
    <source>
        <dbReference type="EMBL" id="CDF39198.1"/>
    </source>
</evidence>
<sequence>MGGSREEGGSEPEKGELILSSPSLRLMTNRGDALRDAFTDQCGASLPENNKIRAGLVAFEEERWREIAACFATKPLRHVFWREVFLSDQ</sequence>
<dbReference type="GeneID" id="17326828"/>
<keyword evidence="2" id="KW-1185">Reference proteome</keyword>
<gene>
    <name evidence="1" type="ORF">CHC_T00006461001</name>
</gene>
<organism evidence="1 2">
    <name type="scientific">Chondrus crispus</name>
    <name type="common">Carrageen Irish moss</name>
    <name type="synonym">Polymorpha crispa</name>
    <dbReference type="NCBI Taxonomy" id="2769"/>
    <lineage>
        <taxon>Eukaryota</taxon>
        <taxon>Rhodophyta</taxon>
        <taxon>Florideophyceae</taxon>
        <taxon>Rhodymeniophycidae</taxon>
        <taxon>Gigartinales</taxon>
        <taxon>Gigartinaceae</taxon>
        <taxon>Chondrus</taxon>
    </lineage>
</organism>
<dbReference type="Gramene" id="CDF39198">
    <property type="protein sequence ID" value="CDF39198"/>
    <property type="gene ID" value="CHC_T00006461001"/>
</dbReference>
<dbReference type="EMBL" id="HG002012">
    <property type="protein sequence ID" value="CDF39198.1"/>
    <property type="molecule type" value="Genomic_DNA"/>
</dbReference>